<proteinExistence type="predicted"/>
<evidence type="ECO:0000313" key="5">
    <source>
        <dbReference type="Proteomes" id="UP000824190"/>
    </source>
</evidence>
<dbReference type="PANTHER" id="PTHR43446">
    <property type="entry name" value="MEMBRANE PROTEIN-RELATED"/>
    <property type="match status" value="1"/>
</dbReference>
<evidence type="ECO:0000313" key="4">
    <source>
        <dbReference type="EMBL" id="HIW91983.1"/>
    </source>
</evidence>
<gene>
    <name evidence="4" type="ORF">H9870_10020</name>
</gene>
<reference evidence="4" key="1">
    <citation type="journal article" date="2021" name="PeerJ">
        <title>Extensive microbial diversity within the chicken gut microbiome revealed by metagenomics and culture.</title>
        <authorList>
            <person name="Gilroy R."/>
            <person name="Ravi A."/>
            <person name="Getino M."/>
            <person name="Pursley I."/>
            <person name="Horton D.L."/>
            <person name="Alikhan N.F."/>
            <person name="Baker D."/>
            <person name="Gharbi K."/>
            <person name="Hall N."/>
            <person name="Watson M."/>
            <person name="Adriaenssens E.M."/>
            <person name="Foster-Nyarko E."/>
            <person name="Jarju S."/>
            <person name="Secka A."/>
            <person name="Antonio M."/>
            <person name="Oren A."/>
            <person name="Chaudhuri R.R."/>
            <person name="La Ragione R."/>
            <person name="Hildebrand F."/>
            <person name="Pallen M.J."/>
        </authorList>
    </citation>
    <scope>NUCLEOTIDE SEQUENCE</scope>
    <source>
        <strain evidence="4">CHK32-1732</strain>
    </source>
</reference>
<feature type="compositionally biased region" description="Polar residues" evidence="1">
    <location>
        <begin position="1"/>
        <end position="11"/>
    </location>
</feature>
<feature type="domain" description="Band 7" evidence="3">
    <location>
        <begin position="98"/>
        <end position="275"/>
    </location>
</feature>
<dbReference type="CDD" id="cd03402">
    <property type="entry name" value="SPFH_like_u2"/>
    <property type="match status" value="1"/>
</dbReference>
<evidence type="ECO:0000259" key="3">
    <source>
        <dbReference type="SMART" id="SM00244"/>
    </source>
</evidence>
<keyword evidence="2" id="KW-0812">Transmembrane</keyword>
<organism evidence="4 5">
    <name type="scientific">Candidatus Corynebacterium avicola</name>
    <dbReference type="NCBI Taxonomy" id="2838527"/>
    <lineage>
        <taxon>Bacteria</taxon>
        <taxon>Bacillati</taxon>
        <taxon>Actinomycetota</taxon>
        <taxon>Actinomycetes</taxon>
        <taxon>Mycobacteriales</taxon>
        <taxon>Corynebacteriaceae</taxon>
        <taxon>Corynebacterium</taxon>
    </lineage>
</organism>
<dbReference type="InterPro" id="IPR036013">
    <property type="entry name" value="Band_7/SPFH_dom_sf"/>
</dbReference>
<keyword evidence="2" id="KW-0472">Membrane</keyword>
<name>A0A9D1RPP0_9CORY</name>
<dbReference type="Proteomes" id="UP000824190">
    <property type="component" value="Unassembled WGS sequence"/>
</dbReference>
<dbReference type="Pfam" id="PF01145">
    <property type="entry name" value="Band_7"/>
    <property type="match status" value="1"/>
</dbReference>
<comment type="caution">
    <text evidence="4">The sequence shown here is derived from an EMBL/GenBank/DDBJ whole genome shotgun (WGS) entry which is preliminary data.</text>
</comment>
<dbReference type="PANTHER" id="PTHR43446:SF1">
    <property type="entry name" value="BAND 7 DOMAIN-CONTAINING PROTEIN"/>
    <property type="match status" value="1"/>
</dbReference>
<protein>
    <submittedName>
        <fullName evidence="4">SPFH domain-containing protein</fullName>
    </submittedName>
</protein>
<dbReference type="Gene3D" id="3.30.479.30">
    <property type="entry name" value="Band 7 domain"/>
    <property type="match status" value="1"/>
</dbReference>
<accession>A0A9D1RPP0</accession>
<keyword evidence="2" id="KW-1133">Transmembrane helix</keyword>
<evidence type="ECO:0000256" key="2">
    <source>
        <dbReference type="SAM" id="Phobius"/>
    </source>
</evidence>
<dbReference type="EMBL" id="DXGC01000083">
    <property type="protein sequence ID" value="HIW91983.1"/>
    <property type="molecule type" value="Genomic_DNA"/>
</dbReference>
<sequence>MSTDIPTNSPTPDVAGTPVGHEGTNVSITEHRAWSGNIGLAVAVLLGGIVLFLGSIALGVWSIIQMSLGDEGSLGSAAAGTLLGVSVVLLLVSAVLLTMLRVINPGHTQVVQFFGRYLGTNRTTGLTLVPPLATSKKVSARVRNFETNEIKVNDLNGNPVKIGAIVVWQVSDTAKATFSVEDVEEFIHSQSESALRHVATTHPYDSAPGRALTEAAGASDAAAATSLAGSTDVVSQELADEVAARVAVAGLEIVEARISALSYAPEIAGAMLQRQQAQAVVDAREQIVDGAVSMVHTALDQLEDRDIVDLDPERRASMVSNLLVVLCSDSSTQPVINTGGLYS</sequence>
<dbReference type="SUPFAM" id="SSF117892">
    <property type="entry name" value="Band 7/SPFH domain"/>
    <property type="match status" value="1"/>
</dbReference>
<feature type="transmembrane region" description="Helical" evidence="2">
    <location>
        <begin position="76"/>
        <end position="100"/>
    </location>
</feature>
<dbReference type="InterPro" id="IPR001107">
    <property type="entry name" value="Band_7"/>
</dbReference>
<feature type="region of interest" description="Disordered" evidence="1">
    <location>
        <begin position="1"/>
        <end position="21"/>
    </location>
</feature>
<reference evidence="4" key="2">
    <citation type="submission" date="2021-04" db="EMBL/GenBank/DDBJ databases">
        <authorList>
            <person name="Gilroy R."/>
        </authorList>
    </citation>
    <scope>NUCLEOTIDE SEQUENCE</scope>
    <source>
        <strain evidence="4">CHK32-1732</strain>
    </source>
</reference>
<feature type="transmembrane region" description="Helical" evidence="2">
    <location>
        <begin position="38"/>
        <end position="64"/>
    </location>
</feature>
<dbReference type="SMART" id="SM00244">
    <property type="entry name" value="PHB"/>
    <property type="match status" value="1"/>
</dbReference>
<dbReference type="AlphaFoldDB" id="A0A9D1RPP0"/>
<evidence type="ECO:0000256" key="1">
    <source>
        <dbReference type="SAM" id="MobiDB-lite"/>
    </source>
</evidence>